<feature type="compositionally biased region" description="Polar residues" evidence="1">
    <location>
        <begin position="322"/>
        <end position="338"/>
    </location>
</feature>
<keyword evidence="2" id="KW-0472">Membrane</keyword>
<evidence type="ECO:0000313" key="3">
    <source>
        <dbReference type="EMBL" id="KAE9985022.1"/>
    </source>
</evidence>
<keyword evidence="6" id="KW-1185">Reference proteome</keyword>
<comment type="caution">
    <text evidence="3">The sequence shown here is derived from an EMBL/GenBank/DDBJ whole genome shotgun (WGS) entry which is preliminary data.</text>
</comment>
<feature type="region of interest" description="Disordered" evidence="1">
    <location>
        <begin position="248"/>
        <end position="346"/>
    </location>
</feature>
<keyword evidence="2" id="KW-0812">Transmembrane</keyword>
<proteinExistence type="predicted"/>
<organism evidence="3 5">
    <name type="scientific">Venturia inaequalis</name>
    <name type="common">Apple scab fungus</name>
    <dbReference type="NCBI Taxonomy" id="5025"/>
    <lineage>
        <taxon>Eukaryota</taxon>
        <taxon>Fungi</taxon>
        <taxon>Dikarya</taxon>
        <taxon>Ascomycota</taxon>
        <taxon>Pezizomycotina</taxon>
        <taxon>Dothideomycetes</taxon>
        <taxon>Pleosporomycetidae</taxon>
        <taxon>Venturiales</taxon>
        <taxon>Venturiaceae</taxon>
        <taxon>Venturia</taxon>
    </lineage>
</organism>
<evidence type="ECO:0000256" key="2">
    <source>
        <dbReference type="SAM" id="Phobius"/>
    </source>
</evidence>
<accession>A0A8H3V866</accession>
<evidence type="ECO:0000313" key="4">
    <source>
        <dbReference type="EMBL" id="KAE9992580.1"/>
    </source>
</evidence>
<dbReference type="OrthoDB" id="3939762at2759"/>
<dbReference type="EMBL" id="WNWS01000044">
    <property type="protein sequence ID" value="KAE9985022.1"/>
    <property type="molecule type" value="Genomic_DNA"/>
</dbReference>
<reference evidence="3 5" key="1">
    <citation type="submission" date="2018-12" db="EMBL/GenBank/DDBJ databases">
        <title>Venturia inaequalis Genome Resource.</title>
        <authorList>
            <person name="Lichtner F.J."/>
        </authorList>
    </citation>
    <scope>NUCLEOTIDE SEQUENCE [LARGE SCALE GENOMIC DNA]</scope>
    <source>
        <strain evidence="3 5">120213</strain>
        <strain evidence="4 6">DMI_063113</strain>
    </source>
</reference>
<feature type="compositionally biased region" description="Polar residues" evidence="1">
    <location>
        <begin position="265"/>
        <end position="299"/>
    </location>
</feature>
<dbReference type="EMBL" id="WNWR01000053">
    <property type="protein sequence ID" value="KAE9992580.1"/>
    <property type="molecule type" value="Genomic_DNA"/>
</dbReference>
<evidence type="ECO:0000313" key="5">
    <source>
        <dbReference type="Proteomes" id="UP000447873"/>
    </source>
</evidence>
<sequence length="346" mass="37792">MSDDMDFFGGGVGEGTPTGVANGWVIMIILTVPFLLMVLLFSLCCCRYYYFDYCKPISTWRRKRNSQRMEEMGKNAFVVGDVRRQHSVVGIDEEQGESLSQRMRRLREGMEGECDGQYSPTVHLSPGYRSPSTISGRGSVIEHYPSMVPEVSHSTMASVNGMVTGSSYCPSVASTSYGPISQLGSVYAPDTRDLYRSVSLSGSVMTGSPYHPIANAGNHTFARYASYNNNPPSVPSLHRISYSSLDSIQPVSRSNSRNAMPAPKSTFSPSKRQAPSRRTSLLSMQRLPSNGRENLQTVPERSASMDESIAESSEPMEGVVEESSNTHELTTSASQSALSIDKASVL</sequence>
<name>A0A8H3V866_VENIN</name>
<feature type="transmembrane region" description="Helical" evidence="2">
    <location>
        <begin position="24"/>
        <end position="50"/>
    </location>
</feature>
<dbReference type="Proteomes" id="UP000447873">
    <property type="component" value="Unassembled WGS sequence"/>
</dbReference>
<evidence type="ECO:0000313" key="6">
    <source>
        <dbReference type="Proteomes" id="UP000490939"/>
    </source>
</evidence>
<gene>
    <name evidence="4" type="ORF">EG327_008455</name>
    <name evidence="3" type="ORF">EG328_008012</name>
</gene>
<keyword evidence="2" id="KW-1133">Transmembrane helix</keyword>
<dbReference type="Proteomes" id="UP000490939">
    <property type="component" value="Unassembled WGS sequence"/>
</dbReference>
<protein>
    <submittedName>
        <fullName evidence="3">Uncharacterized protein</fullName>
    </submittedName>
</protein>
<evidence type="ECO:0000256" key="1">
    <source>
        <dbReference type="SAM" id="MobiDB-lite"/>
    </source>
</evidence>
<feature type="compositionally biased region" description="Polar residues" evidence="1">
    <location>
        <begin position="248"/>
        <end position="258"/>
    </location>
</feature>
<dbReference type="AlphaFoldDB" id="A0A8H3V866"/>